<evidence type="ECO:0000313" key="2">
    <source>
        <dbReference type="Proteomes" id="UP000265366"/>
    </source>
</evidence>
<dbReference type="Proteomes" id="UP000265366">
    <property type="component" value="Unassembled WGS sequence"/>
</dbReference>
<keyword evidence="2" id="KW-1185">Reference proteome</keyword>
<sequence>MGSLASPAQAQIIDENTEFEVSRPPLRVETGVDVFADLRYSLNALSASNLPGGFEEDRIPDTVVVGGISAYGGKPVADGVALVGSVGAFYASFLDHQELGFVGGRISAGLALRPSPGTSMYLIGTCAAEFDDSDFKSYYSHCGPSAGVTLVLGAKDRFHAALSASGYMAFGDKDRFARFEQAEVRLALETGGPVRFAIEPGGAIKSYATPGF</sequence>
<dbReference type="AlphaFoldDB" id="A0A3A1P4A6"/>
<accession>A0A3A1P4A6</accession>
<organism evidence="1 2">
    <name type="scientific">Aurantiacibacter xanthus</name>
    <dbReference type="NCBI Taxonomy" id="1784712"/>
    <lineage>
        <taxon>Bacteria</taxon>
        <taxon>Pseudomonadati</taxon>
        <taxon>Pseudomonadota</taxon>
        <taxon>Alphaproteobacteria</taxon>
        <taxon>Sphingomonadales</taxon>
        <taxon>Erythrobacteraceae</taxon>
        <taxon>Aurantiacibacter</taxon>
    </lineage>
</organism>
<comment type="caution">
    <text evidence="1">The sequence shown here is derived from an EMBL/GenBank/DDBJ whole genome shotgun (WGS) entry which is preliminary data.</text>
</comment>
<proteinExistence type="predicted"/>
<name>A0A3A1P4A6_9SPHN</name>
<gene>
    <name evidence="1" type="ORF">D2V17_11910</name>
</gene>
<evidence type="ECO:0000313" key="1">
    <source>
        <dbReference type="EMBL" id="RIV84119.1"/>
    </source>
</evidence>
<dbReference type="RefSeq" id="WP_119593109.1">
    <property type="nucleotide sequence ID" value="NZ_QXFM01000107.1"/>
</dbReference>
<dbReference type="EMBL" id="QXFM01000107">
    <property type="protein sequence ID" value="RIV84119.1"/>
    <property type="molecule type" value="Genomic_DNA"/>
</dbReference>
<evidence type="ECO:0008006" key="3">
    <source>
        <dbReference type="Google" id="ProtNLM"/>
    </source>
</evidence>
<reference evidence="1 2" key="1">
    <citation type="submission" date="2018-08" db="EMBL/GenBank/DDBJ databases">
        <title>Erythrobacter zhengii sp.nov., a bacterium isolated from deep-sea sediment.</title>
        <authorList>
            <person name="Fang C."/>
            <person name="Wu Y.-H."/>
            <person name="Sun C."/>
            <person name="Wang H."/>
            <person name="Cheng H."/>
            <person name="Meng F.-X."/>
            <person name="Wang C.-S."/>
            <person name="Xu X.-W."/>
        </authorList>
    </citation>
    <scope>NUCLEOTIDE SEQUENCE [LARGE SCALE GENOMIC DNA]</scope>
    <source>
        <strain evidence="1 2">CCTCC AB 2015396</strain>
    </source>
</reference>
<protein>
    <recommendedName>
        <fullName evidence="3">Porin family protein</fullName>
    </recommendedName>
</protein>